<protein>
    <recommendedName>
        <fullName evidence="5">Large ribosomal subunit protein bL25</fullName>
    </recommendedName>
    <alternativeName>
        <fullName evidence="5">General stress protein CTC</fullName>
    </alternativeName>
</protein>
<dbReference type="InterPro" id="IPR001021">
    <property type="entry name" value="Ribosomal_bL25_long"/>
</dbReference>
<dbReference type="Gene3D" id="2.170.120.20">
    <property type="entry name" value="Ribosomal protein L25, beta domain"/>
    <property type="match status" value="1"/>
</dbReference>
<dbReference type="GO" id="GO:0006412">
    <property type="term" value="P:translation"/>
    <property type="evidence" value="ECO:0007669"/>
    <property type="project" value="UniProtKB-UniRule"/>
</dbReference>
<dbReference type="InterPro" id="IPR011035">
    <property type="entry name" value="Ribosomal_bL25/Gln-tRNA_synth"/>
</dbReference>
<evidence type="ECO:0000256" key="6">
    <source>
        <dbReference type="SAM" id="MobiDB-lite"/>
    </source>
</evidence>
<dbReference type="InterPro" id="IPR020056">
    <property type="entry name" value="Rbsml_bL25/Gln-tRNA_synth_N"/>
</dbReference>
<keyword evidence="4 5" id="KW-0687">Ribonucleoprotein</keyword>
<dbReference type="InterPro" id="IPR020057">
    <property type="entry name" value="Ribosomal_bL25_b-dom"/>
</dbReference>
<evidence type="ECO:0000259" key="7">
    <source>
        <dbReference type="Pfam" id="PF01386"/>
    </source>
</evidence>
<feature type="region of interest" description="Disordered" evidence="6">
    <location>
        <begin position="193"/>
        <end position="242"/>
    </location>
</feature>
<evidence type="ECO:0000256" key="5">
    <source>
        <dbReference type="HAMAP-Rule" id="MF_01334"/>
    </source>
</evidence>
<comment type="subunit">
    <text evidence="5">Part of the 50S ribosomal subunit; part of the 5S rRNA/L5/L18/L25 subcomplex. Contacts the 5S rRNA. Binds to the 5S rRNA independently of L5 and L18.</text>
</comment>
<evidence type="ECO:0000259" key="8">
    <source>
        <dbReference type="Pfam" id="PF14693"/>
    </source>
</evidence>
<dbReference type="EMBL" id="MFQZ01000001">
    <property type="protein sequence ID" value="OGH88798.1"/>
    <property type="molecule type" value="Genomic_DNA"/>
</dbReference>
<keyword evidence="2 5" id="KW-0694">RNA-binding</keyword>
<dbReference type="STRING" id="1798704.A3J93_01775"/>
<evidence type="ECO:0000313" key="9">
    <source>
        <dbReference type="EMBL" id="OGH88798.1"/>
    </source>
</evidence>
<comment type="caution">
    <text evidence="9">The sequence shown here is derived from an EMBL/GenBank/DDBJ whole genome shotgun (WGS) entry which is preliminary data.</text>
</comment>
<dbReference type="CDD" id="cd00495">
    <property type="entry name" value="Ribosomal_L25_TL5_CTC"/>
    <property type="match status" value="1"/>
</dbReference>
<feature type="compositionally biased region" description="Basic and acidic residues" evidence="6">
    <location>
        <begin position="218"/>
        <end position="242"/>
    </location>
</feature>
<feature type="domain" description="Large ribosomal subunit protein bL25 L25" evidence="7">
    <location>
        <begin position="12"/>
        <end position="88"/>
    </location>
</feature>
<dbReference type="NCBIfam" id="TIGR00731">
    <property type="entry name" value="bL25_bact_ctc"/>
    <property type="match status" value="1"/>
</dbReference>
<dbReference type="GO" id="GO:0008097">
    <property type="term" value="F:5S rRNA binding"/>
    <property type="evidence" value="ECO:0007669"/>
    <property type="project" value="InterPro"/>
</dbReference>
<dbReference type="HAMAP" id="MF_01334">
    <property type="entry name" value="Ribosomal_bL25_CTC"/>
    <property type="match status" value="1"/>
</dbReference>
<dbReference type="GO" id="GO:0022625">
    <property type="term" value="C:cytosolic large ribosomal subunit"/>
    <property type="evidence" value="ECO:0007669"/>
    <property type="project" value="TreeGrafter"/>
</dbReference>
<dbReference type="PANTHER" id="PTHR33284:SF1">
    <property type="entry name" value="RIBOSOMAL PROTEIN L25_GLN-TRNA SYNTHETASE, ANTI-CODON-BINDING DOMAIN-CONTAINING PROTEIN"/>
    <property type="match status" value="1"/>
</dbReference>
<dbReference type="InterPro" id="IPR029751">
    <property type="entry name" value="Ribosomal_L25_dom"/>
</dbReference>
<dbReference type="Pfam" id="PF01386">
    <property type="entry name" value="Ribosomal_L25p"/>
    <property type="match status" value="1"/>
</dbReference>
<proteinExistence type="inferred from homology"/>
<gene>
    <name evidence="5" type="primary">rplY</name>
    <name evidence="5" type="synonym">ctc</name>
    <name evidence="9" type="ORF">A3J93_01775</name>
</gene>
<evidence type="ECO:0000256" key="4">
    <source>
        <dbReference type="ARBA" id="ARBA00023274"/>
    </source>
</evidence>
<dbReference type="PANTHER" id="PTHR33284">
    <property type="entry name" value="RIBOSOMAL PROTEIN L25/GLN-TRNA SYNTHETASE, ANTI-CODON-BINDING DOMAIN-CONTAINING PROTEIN"/>
    <property type="match status" value="1"/>
</dbReference>
<dbReference type="SUPFAM" id="SSF50715">
    <property type="entry name" value="Ribosomal protein L25-like"/>
    <property type="match status" value="1"/>
</dbReference>
<dbReference type="InterPro" id="IPR037121">
    <property type="entry name" value="Ribosomal_bL25_C"/>
</dbReference>
<dbReference type="AlphaFoldDB" id="A0A1F6NY44"/>
<dbReference type="Proteomes" id="UP000177907">
    <property type="component" value="Unassembled WGS sequence"/>
</dbReference>
<comment type="similarity">
    <text evidence="5">Belongs to the bacterial ribosomal protein bL25 family. CTC subfamily.</text>
</comment>
<evidence type="ECO:0000256" key="1">
    <source>
        <dbReference type="ARBA" id="ARBA00022730"/>
    </source>
</evidence>
<organism evidence="9 10">
    <name type="scientific">Candidatus Magasanikbacteria bacterium RIFOXYC2_FULL_42_28</name>
    <dbReference type="NCBI Taxonomy" id="1798704"/>
    <lineage>
        <taxon>Bacteria</taxon>
        <taxon>Candidatus Magasanikiibacteriota</taxon>
    </lineage>
</organism>
<sequence>MTYQLSAMLRVKKPETVRAEHGIPAEVYGVTKENQSLVLPYNEFFKIYKDASESSLLDLTVDGKDAGKVLVQELQFEPVSGKITHVDLRRIDMKKELTVFVELKFVGESPIVKSSGGTLVKNLDRVEVKCLPNDLVEYVEVDLSVLKTFEDSIRVKDLKAPAGVVVTRPQGESVIATAKPALTEDQIKAMEEASKTADISKIEVAGKKEEPVEGEEGAEAKDGEKKEDKKDGDKGDKKEEKK</sequence>
<feature type="compositionally biased region" description="Basic and acidic residues" evidence="6">
    <location>
        <begin position="193"/>
        <end position="211"/>
    </location>
</feature>
<feature type="domain" description="Large ribosomal subunit protein bL25 beta" evidence="8">
    <location>
        <begin position="97"/>
        <end position="179"/>
    </location>
</feature>
<keyword evidence="1 5" id="KW-0699">rRNA-binding</keyword>
<evidence type="ECO:0000256" key="2">
    <source>
        <dbReference type="ARBA" id="ARBA00022884"/>
    </source>
</evidence>
<dbReference type="GO" id="GO:0003735">
    <property type="term" value="F:structural constituent of ribosome"/>
    <property type="evidence" value="ECO:0007669"/>
    <property type="project" value="InterPro"/>
</dbReference>
<evidence type="ECO:0000313" key="10">
    <source>
        <dbReference type="Proteomes" id="UP000177907"/>
    </source>
</evidence>
<keyword evidence="3 5" id="KW-0689">Ribosomal protein</keyword>
<evidence type="ECO:0000256" key="3">
    <source>
        <dbReference type="ARBA" id="ARBA00022980"/>
    </source>
</evidence>
<dbReference type="Pfam" id="PF14693">
    <property type="entry name" value="Ribosomal_TL5_C"/>
    <property type="match status" value="1"/>
</dbReference>
<accession>A0A1F6NY44</accession>
<reference evidence="9 10" key="1">
    <citation type="journal article" date="2016" name="Nat. Commun.">
        <title>Thousands of microbial genomes shed light on interconnected biogeochemical processes in an aquifer system.</title>
        <authorList>
            <person name="Anantharaman K."/>
            <person name="Brown C.T."/>
            <person name="Hug L.A."/>
            <person name="Sharon I."/>
            <person name="Castelle C.J."/>
            <person name="Probst A.J."/>
            <person name="Thomas B.C."/>
            <person name="Singh A."/>
            <person name="Wilkins M.J."/>
            <person name="Karaoz U."/>
            <person name="Brodie E.L."/>
            <person name="Williams K.H."/>
            <person name="Hubbard S.S."/>
            <person name="Banfield J.F."/>
        </authorList>
    </citation>
    <scope>NUCLEOTIDE SEQUENCE [LARGE SCALE GENOMIC DNA]</scope>
</reference>
<name>A0A1F6NY44_9BACT</name>
<dbReference type="InterPro" id="IPR020930">
    <property type="entry name" value="Ribosomal_uL5_bac-type"/>
</dbReference>
<dbReference type="Gene3D" id="2.40.240.10">
    <property type="entry name" value="Ribosomal Protein L25, Chain P"/>
    <property type="match status" value="1"/>
</dbReference>
<comment type="function">
    <text evidence="5">This is one of the proteins that binds to the 5S RNA in the ribosome where it forms part of the central protuberance.</text>
</comment>